<feature type="compositionally biased region" description="Polar residues" evidence="5">
    <location>
        <begin position="62"/>
        <end position="73"/>
    </location>
</feature>
<dbReference type="PROSITE" id="PS51265">
    <property type="entry name" value="ZF_DBF4"/>
    <property type="match status" value="1"/>
</dbReference>
<keyword evidence="8" id="KW-1185">Reference proteome</keyword>
<feature type="compositionally biased region" description="Basic and acidic residues" evidence="5">
    <location>
        <begin position="644"/>
        <end position="656"/>
    </location>
</feature>
<dbReference type="SMART" id="SM00586">
    <property type="entry name" value="ZnF_DBF"/>
    <property type="match status" value="1"/>
</dbReference>
<feature type="region of interest" description="Disordered" evidence="5">
    <location>
        <begin position="30"/>
        <end position="73"/>
    </location>
</feature>
<dbReference type="Pfam" id="PF08630">
    <property type="entry name" value="Dfp1_Him1_M"/>
    <property type="match status" value="1"/>
</dbReference>
<accession>A0AAN8A6I9</accession>
<sequence length="712" mass="81225">MVLSPIKAINRSPLKETDANLRGVPLNENGKEIQLVPSQEKNDSIKYSHNYNNKNDVDHSKSYSGSNDQNNNTLLVRKRIIERSEPQQKKKPRVERARSIEGAVLVSKPAALKNVQNKVTPKELLDWQNNWKKILRRDSRIYFDTTEDSIDNIKTKKALDKKRDLLKRGFLSLGAEITQFFDTSVTIVVTARLTENIHLLNDKDILSRAKKNFMKVWGYEKAFRFLTNLDVDFNALIKNKSPILATPTLSHLLENEKLYGPTDRDPRTKRDDIHYFKHSYVYMYDIWQTWAPIITLEWRQQDLADENNLPYPTLKMGTFGRCPFIGDRYCIENSAKRILKRYKRDQINLPYALKLRQLYQYHAIPSKSDCDAVAKGLIFLPHACQDSSLMYQKLIKGSEHNHQSTNTQTVAEVKTNVNQASKSNSINNDKFNINGDINAKVTQTVERNDKVEDTQVSIMEISNPNDAENNVFALQVNENKRKNDNNTNGKKKLVEKTWKEPVSIPSLKNIPLIPLSRQETEDLPDDLCATSKRQSRVPFEIKASGAHQSNDVATSFGNGLGPTKSTVMSKNIRTLNKLVDRKLDGPAKRYSNSNAEVPYSRNSRSTINGGAPLLSRGGSNLKHSFGRESISKDDINNNNQQQKKISDQVGDKDNKPVIRKQPVKNSGYCENCRVKYESLGEHILSEKHLSFANNDLNFEAIDCLIDKLGFQF</sequence>
<evidence type="ECO:0000256" key="1">
    <source>
        <dbReference type="ARBA" id="ARBA00022723"/>
    </source>
</evidence>
<keyword evidence="2 4" id="KW-0863">Zinc-finger</keyword>
<dbReference type="InterPro" id="IPR006572">
    <property type="entry name" value="Znf_DBF"/>
</dbReference>
<evidence type="ECO:0000256" key="2">
    <source>
        <dbReference type="ARBA" id="ARBA00022771"/>
    </source>
</evidence>
<name>A0AAN8A6I9_9SACH</name>
<dbReference type="InterPro" id="IPR036420">
    <property type="entry name" value="BRCT_dom_sf"/>
</dbReference>
<dbReference type="FunFam" id="6.10.250.3410:FF:000001">
    <property type="entry name" value="Protein DBF4 homolog A"/>
    <property type="match status" value="1"/>
</dbReference>
<dbReference type="GO" id="GO:0043539">
    <property type="term" value="F:protein serine/threonine kinase activator activity"/>
    <property type="evidence" value="ECO:0007669"/>
    <property type="project" value="TreeGrafter"/>
</dbReference>
<dbReference type="AlphaFoldDB" id="A0AAN8A6I9"/>
<dbReference type="PANTHER" id="PTHR15375:SF26">
    <property type="entry name" value="PROTEIN CHIFFON"/>
    <property type="match status" value="1"/>
</dbReference>
<feature type="compositionally biased region" description="Polar residues" evidence="5">
    <location>
        <begin position="590"/>
        <end position="608"/>
    </location>
</feature>
<dbReference type="GO" id="GO:0010571">
    <property type="term" value="P:positive regulation of nuclear cell cycle DNA replication"/>
    <property type="evidence" value="ECO:0007669"/>
    <property type="project" value="TreeGrafter"/>
</dbReference>
<dbReference type="InterPro" id="IPR051590">
    <property type="entry name" value="Replication_Regulatory_Kinase"/>
</dbReference>
<keyword evidence="1" id="KW-0479">Metal-binding</keyword>
<dbReference type="InterPro" id="IPR038545">
    <property type="entry name" value="Znf_DBF_sf"/>
</dbReference>
<dbReference type="Gene3D" id="6.10.250.3410">
    <property type="entry name" value="DBF zinc finger"/>
    <property type="match status" value="1"/>
</dbReference>
<reference evidence="8" key="1">
    <citation type="submission" date="2023-07" db="EMBL/GenBank/DDBJ databases">
        <title>A draft genome of Kazachstania heterogenica Y-27499.</title>
        <authorList>
            <person name="Donic C."/>
            <person name="Kralova J.S."/>
            <person name="Fidel L."/>
            <person name="Ben-Dor S."/>
            <person name="Jung S."/>
        </authorList>
    </citation>
    <scope>NUCLEOTIDE SEQUENCE [LARGE SCALE GENOMIC DNA]</scope>
    <source>
        <strain evidence="8">Y27499</strain>
    </source>
</reference>
<dbReference type="GO" id="GO:1901987">
    <property type="term" value="P:regulation of cell cycle phase transition"/>
    <property type="evidence" value="ECO:0007669"/>
    <property type="project" value="TreeGrafter"/>
</dbReference>
<feature type="region of interest" description="Disordered" evidence="5">
    <location>
        <begin position="585"/>
        <end position="659"/>
    </location>
</feature>
<dbReference type="InterPro" id="IPR013939">
    <property type="entry name" value="Regulatory_Dfp1/Him1"/>
</dbReference>
<proteinExistence type="predicted"/>
<evidence type="ECO:0000259" key="6">
    <source>
        <dbReference type="PROSITE" id="PS51265"/>
    </source>
</evidence>
<protein>
    <recommendedName>
        <fullName evidence="6">DBF4-type domain-containing protein</fullName>
    </recommendedName>
</protein>
<dbReference type="Pfam" id="PF22437">
    <property type="entry name" value="DBF4_BRCT"/>
    <property type="match status" value="1"/>
</dbReference>
<dbReference type="GO" id="GO:0003676">
    <property type="term" value="F:nucleic acid binding"/>
    <property type="evidence" value="ECO:0007669"/>
    <property type="project" value="InterPro"/>
</dbReference>
<evidence type="ECO:0000256" key="3">
    <source>
        <dbReference type="ARBA" id="ARBA00022833"/>
    </source>
</evidence>
<dbReference type="Proteomes" id="UP001306508">
    <property type="component" value="Unassembled WGS sequence"/>
</dbReference>
<feature type="compositionally biased region" description="Basic and acidic residues" evidence="5">
    <location>
        <begin position="625"/>
        <end position="635"/>
    </location>
</feature>
<feature type="domain" description="DBF4-type" evidence="6">
    <location>
        <begin position="662"/>
        <end position="711"/>
    </location>
</feature>
<comment type="caution">
    <text evidence="7">The sequence shown here is derived from an EMBL/GenBank/DDBJ whole genome shotgun (WGS) entry which is preliminary data.</text>
</comment>
<dbReference type="GO" id="GO:0031431">
    <property type="term" value="C:Dbf4-dependent protein kinase complex"/>
    <property type="evidence" value="ECO:0007669"/>
    <property type="project" value="TreeGrafter"/>
</dbReference>
<dbReference type="EMBL" id="JAWIZZ010000064">
    <property type="protein sequence ID" value="KAK5773861.1"/>
    <property type="molecule type" value="Genomic_DNA"/>
</dbReference>
<dbReference type="GO" id="GO:0008270">
    <property type="term" value="F:zinc ion binding"/>
    <property type="evidence" value="ECO:0007669"/>
    <property type="project" value="UniProtKB-KW"/>
</dbReference>
<evidence type="ECO:0000256" key="4">
    <source>
        <dbReference type="PROSITE-ProRule" id="PRU00600"/>
    </source>
</evidence>
<organism evidence="7 8">
    <name type="scientific">Arxiozyma heterogenica</name>
    <dbReference type="NCBI Taxonomy" id="278026"/>
    <lineage>
        <taxon>Eukaryota</taxon>
        <taxon>Fungi</taxon>
        <taxon>Dikarya</taxon>
        <taxon>Ascomycota</taxon>
        <taxon>Saccharomycotina</taxon>
        <taxon>Saccharomycetes</taxon>
        <taxon>Saccharomycetales</taxon>
        <taxon>Saccharomycetaceae</taxon>
        <taxon>Arxiozyma</taxon>
    </lineage>
</organism>
<evidence type="ECO:0000256" key="5">
    <source>
        <dbReference type="SAM" id="MobiDB-lite"/>
    </source>
</evidence>
<keyword evidence="3" id="KW-0862">Zinc</keyword>
<evidence type="ECO:0000313" key="8">
    <source>
        <dbReference type="Proteomes" id="UP001306508"/>
    </source>
</evidence>
<dbReference type="Pfam" id="PF07535">
    <property type="entry name" value="zf-DBF"/>
    <property type="match status" value="1"/>
</dbReference>
<dbReference type="InterPro" id="IPR055116">
    <property type="entry name" value="DBF4_BRCT"/>
</dbReference>
<evidence type="ECO:0000313" key="7">
    <source>
        <dbReference type="EMBL" id="KAK5773861.1"/>
    </source>
</evidence>
<dbReference type="Gene3D" id="3.40.50.10190">
    <property type="entry name" value="BRCT domain"/>
    <property type="match status" value="1"/>
</dbReference>
<gene>
    <name evidence="7" type="ORF">RI543_004919</name>
</gene>
<dbReference type="PANTHER" id="PTHR15375">
    <property type="entry name" value="ACTIVATOR OF S-PHASE KINASE-RELATED"/>
    <property type="match status" value="1"/>
</dbReference>